<evidence type="ECO:0000313" key="3">
    <source>
        <dbReference type="Proteomes" id="UP001607303"/>
    </source>
</evidence>
<organism evidence="2 3">
    <name type="scientific">Vespula maculifrons</name>
    <name type="common">Eastern yellow jacket</name>
    <name type="synonym">Wasp</name>
    <dbReference type="NCBI Taxonomy" id="7453"/>
    <lineage>
        <taxon>Eukaryota</taxon>
        <taxon>Metazoa</taxon>
        <taxon>Ecdysozoa</taxon>
        <taxon>Arthropoda</taxon>
        <taxon>Hexapoda</taxon>
        <taxon>Insecta</taxon>
        <taxon>Pterygota</taxon>
        <taxon>Neoptera</taxon>
        <taxon>Endopterygota</taxon>
        <taxon>Hymenoptera</taxon>
        <taxon>Apocrita</taxon>
        <taxon>Aculeata</taxon>
        <taxon>Vespoidea</taxon>
        <taxon>Vespidae</taxon>
        <taxon>Vespinae</taxon>
        <taxon>Vespula</taxon>
    </lineage>
</organism>
<dbReference type="AlphaFoldDB" id="A0ABD2CTF0"/>
<feature type="compositionally biased region" description="Basic residues" evidence="1">
    <location>
        <begin position="128"/>
        <end position="144"/>
    </location>
</feature>
<proteinExistence type="predicted"/>
<name>A0ABD2CTF0_VESMC</name>
<dbReference type="EMBL" id="JAYRBN010000031">
    <property type="protein sequence ID" value="KAL2748403.1"/>
    <property type="molecule type" value="Genomic_DNA"/>
</dbReference>
<evidence type="ECO:0000313" key="2">
    <source>
        <dbReference type="EMBL" id="KAL2748403.1"/>
    </source>
</evidence>
<feature type="region of interest" description="Disordered" evidence="1">
    <location>
        <begin position="118"/>
        <end position="144"/>
    </location>
</feature>
<reference evidence="2 3" key="1">
    <citation type="journal article" date="2024" name="Ann. Entomol. Soc. Am.">
        <title>Genomic analyses of the southern and eastern yellowjacket wasps (Hymenoptera: Vespidae) reveal evolutionary signatures of social life.</title>
        <authorList>
            <person name="Catto M.A."/>
            <person name="Caine P.B."/>
            <person name="Orr S.E."/>
            <person name="Hunt B.G."/>
            <person name="Goodisman M.A.D."/>
        </authorList>
    </citation>
    <scope>NUCLEOTIDE SEQUENCE [LARGE SCALE GENOMIC DNA]</scope>
    <source>
        <strain evidence="2">232</strain>
        <tissue evidence="2">Head and thorax</tissue>
    </source>
</reference>
<comment type="caution">
    <text evidence="2">The sequence shown here is derived from an EMBL/GenBank/DDBJ whole genome shotgun (WGS) entry which is preliminary data.</text>
</comment>
<accession>A0ABD2CTF0</accession>
<protein>
    <submittedName>
        <fullName evidence="2">Uncharacterized protein</fullName>
    </submittedName>
</protein>
<gene>
    <name evidence="2" type="ORF">V1477_003046</name>
</gene>
<evidence type="ECO:0000256" key="1">
    <source>
        <dbReference type="SAM" id="MobiDB-lite"/>
    </source>
</evidence>
<keyword evidence="3" id="KW-1185">Reference proteome</keyword>
<sequence length="144" mass="16437">MGKARLAGFTADTTLVACFQVKLEETFGLRIRPYMYLCDIPWNTKNKHHFVPVPHDFSSGNVPTTWVRRRRGRIKKDSQGGARSYRLSFLRPTTTTATTTTATTTTTTTKTRLENFANKLSTREITREKKRPKKGKKEGRKVDA</sequence>
<dbReference type="Proteomes" id="UP001607303">
    <property type="component" value="Unassembled WGS sequence"/>
</dbReference>